<evidence type="ECO:0000313" key="2">
    <source>
        <dbReference type="EMBL" id="TQF04501.1"/>
    </source>
</evidence>
<accession>A0A540W652</accession>
<dbReference type="AlphaFoldDB" id="A0A540W652"/>
<dbReference type="OrthoDB" id="3873004at2"/>
<keyword evidence="3" id="KW-1185">Reference proteome</keyword>
<name>A0A540W652_9ACTN</name>
<proteinExistence type="predicted"/>
<feature type="domain" description="Bulb-type lectin" evidence="1">
    <location>
        <begin position="1"/>
        <end position="59"/>
    </location>
</feature>
<sequence>MMQGDGNLVMYLVGPTGNHGPAIWSTGTWGHSGAYAYMQPDGNLVVYLQGRTDSSAALWSTNSWGHWGAKAQLLNGWFCVFSNGFLWQTPTGLAPAVGRGADAGSVLDESRGIAATTWIESNSVWLVNQADGNLVLYRKRDGAALWSTGTSGKPGSIAFISNTTGTLFLFNPTYGTTWSTADFRSPGAYAKVQDDGNFVVYRAGGGPTTGGALWSTGTWGDW</sequence>
<protein>
    <recommendedName>
        <fullName evidence="1">Bulb-type lectin domain-containing protein</fullName>
    </recommendedName>
</protein>
<feature type="domain" description="Bulb-type lectin" evidence="1">
    <location>
        <begin position="98"/>
        <end position="213"/>
    </location>
</feature>
<organism evidence="2 3">
    <name type="scientific">Kitasatospora acidiphila</name>
    <dbReference type="NCBI Taxonomy" id="2567942"/>
    <lineage>
        <taxon>Bacteria</taxon>
        <taxon>Bacillati</taxon>
        <taxon>Actinomycetota</taxon>
        <taxon>Actinomycetes</taxon>
        <taxon>Kitasatosporales</taxon>
        <taxon>Streptomycetaceae</taxon>
        <taxon>Kitasatospora</taxon>
    </lineage>
</organism>
<dbReference type="SMART" id="SM00108">
    <property type="entry name" value="B_lectin"/>
    <property type="match status" value="1"/>
</dbReference>
<dbReference type="Gene3D" id="2.90.10.10">
    <property type="entry name" value="Bulb-type lectin domain"/>
    <property type="match status" value="2"/>
</dbReference>
<evidence type="ECO:0000259" key="1">
    <source>
        <dbReference type="PROSITE" id="PS50927"/>
    </source>
</evidence>
<dbReference type="Proteomes" id="UP000319103">
    <property type="component" value="Unassembled WGS sequence"/>
</dbReference>
<comment type="caution">
    <text evidence="2">The sequence shown here is derived from an EMBL/GenBank/DDBJ whole genome shotgun (WGS) entry which is preliminary data.</text>
</comment>
<dbReference type="PROSITE" id="PS50927">
    <property type="entry name" value="BULB_LECTIN"/>
    <property type="match status" value="2"/>
</dbReference>
<reference evidence="2 3" key="1">
    <citation type="submission" date="2019-06" db="EMBL/GenBank/DDBJ databases">
        <title>Description of Kitasatospora acidophila sp. nov. isolated from pine grove soil, and reclassification of Streptomyces novaecaesareae to Kitasatospora novaeceasareae comb. nov.</title>
        <authorList>
            <person name="Kim M.J."/>
        </authorList>
    </citation>
    <scope>NUCLEOTIDE SEQUENCE [LARGE SCALE GENOMIC DNA]</scope>
    <source>
        <strain evidence="2 3">MMS16-CNU292</strain>
    </source>
</reference>
<dbReference type="EMBL" id="VIGB01000003">
    <property type="protein sequence ID" value="TQF04501.1"/>
    <property type="molecule type" value="Genomic_DNA"/>
</dbReference>
<dbReference type="SUPFAM" id="SSF51110">
    <property type="entry name" value="alpha-D-mannose-specific plant lectins"/>
    <property type="match status" value="2"/>
</dbReference>
<dbReference type="InterPro" id="IPR001480">
    <property type="entry name" value="Bulb-type_lectin_dom"/>
</dbReference>
<dbReference type="InterPro" id="IPR036426">
    <property type="entry name" value="Bulb-type_lectin_dom_sf"/>
</dbReference>
<dbReference type="RefSeq" id="WP_141635072.1">
    <property type="nucleotide sequence ID" value="NZ_VIGB01000003.1"/>
</dbReference>
<gene>
    <name evidence="2" type="ORF">E6W39_22560</name>
</gene>
<evidence type="ECO:0000313" key="3">
    <source>
        <dbReference type="Proteomes" id="UP000319103"/>
    </source>
</evidence>